<dbReference type="PRINTS" id="PR00755">
    <property type="entry name" value="AFLATOXINBRP"/>
</dbReference>
<organism evidence="3 4">
    <name type="scientific">Coleophoma crateriformis</name>
    <dbReference type="NCBI Taxonomy" id="565419"/>
    <lineage>
        <taxon>Eukaryota</taxon>
        <taxon>Fungi</taxon>
        <taxon>Dikarya</taxon>
        <taxon>Ascomycota</taxon>
        <taxon>Pezizomycotina</taxon>
        <taxon>Leotiomycetes</taxon>
        <taxon>Helotiales</taxon>
        <taxon>Dermateaceae</taxon>
        <taxon>Coleophoma</taxon>
    </lineage>
</organism>
<keyword evidence="1" id="KW-0539">Nucleus</keyword>
<dbReference type="GO" id="GO:0000981">
    <property type="term" value="F:DNA-binding transcription factor activity, RNA polymerase II-specific"/>
    <property type="evidence" value="ECO:0007669"/>
    <property type="project" value="InterPro"/>
</dbReference>
<dbReference type="PROSITE" id="PS00463">
    <property type="entry name" value="ZN2_CY6_FUNGAL_1"/>
    <property type="match status" value="1"/>
</dbReference>
<dbReference type="Pfam" id="PF00172">
    <property type="entry name" value="Zn_clus"/>
    <property type="match status" value="1"/>
</dbReference>
<comment type="caution">
    <text evidence="3">The sequence shown here is derived from an EMBL/GenBank/DDBJ whole genome shotgun (WGS) entry which is preliminary data.</text>
</comment>
<evidence type="ECO:0000313" key="4">
    <source>
        <dbReference type="Proteomes" id="UP000256328"/>
    </source>
</evidence>
<dbReference type="AlphaFoldDB" id="A0A3D8QUV5"/>
<dbReference type="SMART" id="SM00066">
    <property type="entry name" value="GAL4"/>
    <property type="match status" value="1"/>
</dbReference>
<feature type="domain" description="Zn(2)-C6 fungal-type" evidence="2">
    <location>
        <begin position="9"/>
        <end position="39"/>
    </location>
</feature>
<keyword evidence="4" id="KW-1185">Reference proteome</keyword>
<dbReference type="Gene3D" id="4.10.240.10">
    <property type="entry name" value="Zn(2)-C6 fungal-type DNA-binding domain"/>
    <property type="match status" value="1"/>
</dbReference>
<dbReference type="InterPro" id="IPR036864">
    <property type="entry name" value="Zn2-C6_fun-type_DNA-bd_sf"/>
</dbReference>
<dbReference type="EMBL" id="PDLN01000015">
    <property type="protein sequence ID" value="RDW65626.1"/>
    <property type="molecule type" value="Genomic_DNA"/>
</dbReference>
<gene>
    <name evidence="3" type="ORF">BP5796_10318</name>
</gene>
<evidence type="ECO:0000313" key="3">
    <source>
        <dbReference type="EMBL" id="RDW65626.1"/>
    </source>
</evidence>
<dbReference type="GO" id="GO:0008270">
    <property type="term" value="F:zinc ion binding"/>
    <property type="evidence" value="ECO:0007669"/>
    <property type="project" value="InterPro"/>
</dbReference>
<sequence length="425" mass="48081">MSATLRQKACISCAESKRRCDKQLPECQRCLDRDADCVYPQRKKDRRNPTARIRQAAELPSFSNFADADVLGNSLEFGDWVSMGAADPTVSLLDVTILYVPTLSTSFTNLSTQGTLLERGDVANKPSPWFLRDDTWAMKPCNHEPACVTYVELEPFVGAVEEMLQCWVRTGHNSFIHRRLYEKGMPTCLQDAFTTLAAYSGRTPAMKETILQIAEERSSALASQSPPTAEGAQGILAHLARVQALFIYEFIRLFDGSVRLRASAEQQLPTLRLWVIRMWETAKRYRGQDGYLPSSWTASEFDREYDAASQMWQLWILTESVRRSHLIIDTIANIYDTMTKGWAECSGAVMFTTRHGLWEAESAMKWFELSCAKSPLLVPSLQPGPLISEYAAEEIDDFAKLYWKFVVGTDKIQCWIDKGSKTSRT</sequence>
<protein>
    <recommendedName>
        <fullName evidence="2">Zn(2)-C6 fungal-type domain-containing protein</fullName>
    </recommendedName>
</protein>
<evidence type="ECO:0000256" key="1">
    <source>
        <dbReference type="ARBA" id="ARBA00023242"/>
    </source>
</evidence>
<evidence type="ECO:0000259" key="2">
    <source>
        <dbReference type="PROSITE" id="PS50048"/>
    </source>
</evidence>
<reference evidence="3 4" key="1">
    <citation type="journal article" date="2018" name="IMA Fungus">
        <title>IMA Genome-F 9: Draft genome sequence of Annulohypoxylon stygium, Aspergillus mulundensis, Berkeleyomyces basicola (syn. Thielaviopsis basicola), Ceratocystis smalleyi, two Cercospora beticola strains, Coleophoma cylindrospora, Fusarium fracticaudum, Phialophora cf. hyalina, and Morchella septimelata.</title>
        <authorList>
            <person name="Wingfield B.D."/>
            <person name="Bills G.F."/>
            <person name="Dong Y."/>
            <person name="Huang W."/>
            <person name="Nel W.J."/>
            <person name="Swalarsk-Parry B.S."/>
            <person name="Vaghefi N."/>
            <person name="Wilken P.M."/>
            <person name="An Z."/>
            <person name="de Beer Z.W."/>
            <person name="De Vos L."/>
            <person name="Chen L."/>
            <person name="Duong T.A."/>
            <person name="Gao Y."/>
            <person name="Hammerbacher A."/>
            <person name="Kikkert J.R."/>
            <person name="Li Y."/>
            <person name="Li H."/>
            <person name="Li K."/>
            <person name="Li Q."/>
            <person name="Liu X."/>
            <person name="Ma X."/>
            <person name="Naidoo K."/>
            <person name="Pethybridge S.J."/>
            <person name="Sun J."/>
            <person name="Steenkamp E.T."/>
            <person name="van der Nest M.A."/>
            <person name="van Wyk S."/>
            <person name="Wingfield M.J."/>
            <person name="Xiong C."/>
            <person name="Yue Q."/>
            <person name="Zhang X."/>
        </authorList>
    </citation>
    <scope>NUCLEOTIDE SEQUENCE [LARGE SCALE GENOMIC DNA]</scope>
    <source>
        <strain evidence="3 4">BP5796</strain>
    </source>
</reference>
<dbReference type="Proteomes" id="UP000256328">
    <property type="component" value="Unassembled WGS sequence"/>
</dbReference>
<dbReference type="InterPro" id="IPR001138">
    <property type="entry name" value="Zn2Cys6_DnaBD"/>
</dbReference>
<accession>A0A3D8QUV5</accession>
<dbReference type="CDD" id="cd00067">
    <property type="entry name" value="GAL4"/>
    <property type="match status" value="1"/>
</dbReference>
<dbReference type="SUPFAM" id="SSF57701">
    <property type="entry name" value="Zn2/Cys6 DNA-binding domain"/>
    <property type="match status" value="1"/>
</dbReference>
<proteinExistence type="predicted"/>
<dbReference type="OrthoDB" id="4216928at2759"/>
<dbReference type="PROSITE" id="PS50048">
    <property type="entry name" value="ZN2_CY6_FUNGAL_2"/>
    <property type="match status" value="1"/>
</dbReference>
<name>A0A3D8QUV5_9HELO</name>